<reference evidence="3" key="1">
    <citation type="submission" date="2017-02" db="EMBL/GenBank/DDBJ databases">
        <authorList>
            <person name="Daims H."/>
        </authorList>
    </citation>
    <scope>NUCLEOTIDE SEQUENCE [LARGE SCALE GENOMIC DNA]</scope>
</reference>
<name>A0A1R4HIB3_9GAMM</name>
<sequence>MNSDNKLVPDRAVSDEDHNEMFEPLYAESDSPAKPSRMPLWIMMARAGVVIALSIGYSGHVKQILPFVKNWQIPQFVWVSAETVSPSAPKISIDIPPITAASPLDLLPDRFTAVQQAPIDNPKITQLEKQLASLTTRIETQQQTYTEQFKSLENQLTVLQQQARKQPVVRTAIKPHHRKPPAVLPKKQTYRPVKTKTAPRKPSVHAMDTKASVPDFTLASIDQWGDKTQAVLRHHGQLYTLVPGSTLSGWTVVKFADSHEGVYMANRHGQRRLLALD</sequence>
<gene>
    <name evidence="2" type="ORF">CRENPOLYSF1_750003</name>
</gene>
<proteinExistence type="predicted"/>
<organism evidence="2 3">
    <name type="scientific">Crenothrix polyspora</name>
    <dbReference type="NCBI Taxonomy" id="360316"/>
    <lineage>
        <taxon>Bacteria</taxon>
        <taxon>Pseudomonadati</taxon>
        <taxon>Pseudomonadota</taxon>
        <taxon>Gammaproteobacteria</taxon>
        <taxon>Methylococcales</taxon>
        <taxon>Crenotrichaceae</taxon>
        <taxon>Crenothrix</taxon>
    </lineage>
</organism>
<keyword evidence="1" id="KW-0175">Coiled coil</keyword>
<evidence type="ECO:0000256" key="1">
    <source>
        <dbReference type="SAM" id="Coils"/>
    </source>
</evidence>
<dbReference type="EMBL" id="FUKI01000154">
    <property type="protein sequence ID" value="SJM95620.1"/>
    <property type="molecule type" value="Genomic_DNA"/>
</dbReference>
<evidence type="ECO:0000313" key="2">
    <source>
        <dbReference type="EMBL" id="SJM95620.1"/>
    </source>
</evidence>
<dbReference type="AlphaFoldDB" id="A0A1R4HIB3"/>
<protein>
    <submittedName>
        <fullName evidence="2">Uncharacterized protein</fullName>
    </submittedName>
</protein>
<feature type="coiled-coil region" evidence="1">
    <location>
        <begin position="124"/>
        <end position="162"/>
    </location>
</feature>
<keyword evidence="3" id="KW-1185">Reference proteome</keyword>
<dbReference type="Proteomes" id="UP000195667">
    <property type="component" value="Unassembled WGS sequence"/>
</dbReference>
<accession>A0A1R4HIB3</accession>
<evidence type="ECO:0000313" key="3">
    <source>
        <dbReference type="Proteomes" id="UP000195667"/>
    </source>
</evidence>
<dbReference type="RefSeq" id="WP_087144870.1">
    <property type="nucleotide sequence ID" value="NZ_FUKI01000154.1"/>
</dbReference>
<dbReference type="OrthoDB" id="6360863at2"/>